<gene>
    <name evidence="3" type="ORF">QYS49_36835</name>
</gene>
<evidence type="ECO:0000313" key="3">
    <source>
        <dbReference type="EMBL" id="WMN11009.1"/>
    </source>
</evidence>
<evidence type="ECO:0000256" key="1">
    <source>
        <dbReference type="SAM" id="Coils"/>
    </source>
</evidence>
<organism evidence="3 4">
    <name type="scientific">Marivirga salinarum</name>
    <dbReference type="NCBI Taxonomy" id="3059078"/>
    <lineage>
        <taxon>Bacteria</taxon>
        <taxon>Pseudomonadati</taxon>
        <taxon>Bacteroidota</taxon>
        <taxon>Cytophagia</taxon>
        <taxon>Cytophagales</taxon>
        <taxon>Marivirgaceae</taxon>
        <taxon>Marivirga</taxon>
    </lineage>
</organism>
<keyword evidence="4" id="KW-1185">Reference proteome</keyword>
<reference evidence="3 4" key="1">
    <citation type="submission" date="2023-08" db="EMBL/GenBank/DDBJ databases">
        <title>Comparative genomics and taxonomic characterization of three novel marine species of genus Marivirga.</title>
        <authorList>
            <person name="Muhammad N."/>
            <person name="Kim S.-G."/>
        </authorList>
    </citation>
    <scope>NUCLEOTIDE SEQUENCE [LARGE SCALE GENOMIC DNA]</scope>
    <source>
        <strain evidence="3 4">BDSF4-3</strain>
    </source>
</reference>
<protein>
    <submittedName>
        <fullName evidence="3">Uncharacterized protein</fullName>
    </submittedName>
</protein>
<dbReference type="AlphaFoldDB" id="A0AA51RDS7"/>
<keyword evidence="1" id="KW-0175">Coiled coil</keyword>
<feature type="region of interest" description="Disordered" evidence="2">
    <location>
        <begin position="1"/>
        <end position="23"/>
    </location>
</feature>
<evidence type="ECO:0000313" key="4">
    <source>
        <dbReference type="Proteomes" id="UP001230496"/>
    </source>
</evidence>
<dbReference type="RefSeq" id="WP_308347707.1">
    <property type="nucleotide sequence ID" value="NZ_CP129971.1"/>
</dbReference>
<dbReference type="KEGG" id="msaa:QYS49_36835"/>
<proteinExistence type="predicted"/>
<evidence type="ECO:0000256" key="2">
    <source>
        <dbReference type="SAM" id="MobiDB-lite"/>
    </source>
</evidence>
<accession>A0AA51RDS7</accession>
<name>A0AA51RDS7_9BACT</name>
<feature type="coiled-coil region" evidence="1">
    <location>
        <begin position="544"/>
        <end position="583"/>
    </location>
</feature>
<feature type="compositionally biased region" description="Polar residues" evidence="2">
    <location>
        <begin position="1"/>
        <end position="12"/>
    </location>
</feature>
<dbReference type="Proteomes" id="UP001230496">
    <property type="component" value="Chromosome"/>
</dbReference>
<dbReference type="EMBL" id="CP129971">
    <property type="protein sequence ID" value="WMN11009.1"/>
    <property type="molecule type" value="Genomic_DNA"/>
</dbReference>
<sequence>MENSDKLQQSISPIHWKRSDPAPEEEMQAYWKKLRNFYRTGEIFHAPQKPASSALLSLLDDSPSPYPFSMGNSAEKTTIELEEKAPFYLVDFLLTQHQKENRKSFKIQLATLIKGLNRLMHIDDKNSDIETLKGDYDFANELIAFDKMVDMVPQDASEKLSDSRLSRLTDIIDILQKGLVHFNKQEGVIGIEKELKTLIEKEFLFKKALLVEAKNDAFDQIQNLFNEQVQSFTSLMKAYRIAQLEIEGEYNEAIHNDYFEHFTWYRLLQDELNLFPPIVLLVTQAYLFDHLTSLSHLLASNKPIKIVVLNQEHITAPHEQLSWEDASHQFRQEIATLGIAHRNVYTFQSSMLDPTFTYQGLDNCFKSTAPGICHLSVPKENKLSNTSHFLISKAANASRYFPGILYDPAKYSEWGGRFDLSENIQSEEKWPIFTLKANTSDNKDFITEVAFTYADYKAIFPEKTEELMIIPAEYDTEHLIPLSEYLEADEANLYGKIPFIWLIDENQNLHKAAVPNVWVVSCQERLDFWSFLQELGGLNSYHAKMALEQKDQLLEEQKAKMDAEREQINAKAQEEAIAQAAERLVLALLNDENHI</sequence>